<feature type="non-terminal residue" evidence="3">
    <location>
        <position position="1"/>
    </location>
</feature>
<evidence type="ECO:0000256" key="2">
    <source>
        <dbReference type="SAM" id="Phobius"/>
    </source>
</evidence>
<keyword evidence="2 3" id="KW-0812">Transmembrane</keyword>
<dbReference type="AlphaFoldDB" id="A0A0S4JJE4"/>
<dbReference type="VEuPathDB" id="TriTrypDB:BSAL_26855"/>
<proteinExistence type="predicted"/>
<keyword evidence="4" id="KW-1185">Reference proteome</keyword>
<feature type="compositionally biased region" description="Low complexity" evidence="1">
    <location>
        <begin position="649"/>
        <end position="659"/>
    </location>
</feature>
<feature type="region of interest" description="Disordered" evidence="1">
    <location>
        <begin position="477"/>
        <end position="537"/>
    </location>
</feature>
<gene>
    <name evidence="3" type="ORF">BSAL_26855</name>
</gene>
<keyword evidence="2" id="KW-0472">Membrane</keyword>
<evidence type="ECO:0000313" key="4">
    <source>
        <dbReference type="Proteomes" id="UP000051952"/>
    </source>
</evidence>
<evidence type="ECO:0000256" key="1">
    <source>
        <dbReference type="SAM" id="MobiDB-lite"/>
    </source>
</evidence>
<feature type="region of interest" description="Disordered" evidence="1">
    <location>
        <begin position="643"/>
        <end position="677"/>
    </location>
</feature>
<feature type="transmembrane region" description="Helical" evidence="2">
    <location>
        <begin position="410"/>
        <end position="434"/>
    </location>
</feature>
<accession>A0A0S4JJE4</accession>
<dbReference type="Proteomes" id="UP000051952">
    <property type="component" value="Unassembled WGS sequence"/>
</dbReference>
<reference evidence="4" key="1">
    <citation type="submission" date="2015-09" db="EMBL/GenBank/DDBJ databases">
        <authorList>
            <consortium name="Pathogen Informatics"/>
        </authorList>
    </citation>
    <scope>NUCLEOTIDE SEQUENCE [LARGE SCALE GENOMIC DNA]</scope>
    <source>
        <strain evidence="4">Lake Konstanz</strain>
    </source>
</reference>
<name>A0A0S4JJE4_BODSA</name>
<feature type="compositionally biased region" description="Low complexity" evidence="1">
    <location>
        <begin position="488"/>
        <end position="503"/>
    </location>
</feature>
<organism evidence="3 4">
    <name type="scientific">Bodo saltans</name>
    <name type="common">Flagellated protozoan</name>
    <dbReference type="NCBI Taxonomy" id="75058"/>
    <lineage>
        <taxon>Eukaryota</taxon>
        <taxon>Discoba</taxon>
        <taxon>Euglenozoa</taxon>
        <taxon>Kinetoplastea</taxon>
        <taxon>Metakinetoplastina</taxon>
        <taxon>Eubodonida</taxon>
        <taxon>Bodonidae</taxon>
        <taxon>Bodo</taxon>
    </lineage>
</organism>
<keyword evidence="2" id="KW-1133">Transmembrane helix</keyword>
<dbReference type="EMBL" id="CYKH01001831">
    <property type="protein sequence ID" value="CUG90454.1"/>
    <property type="molecule type" value="Genomic_DNA"/>
</dbReference>
<evidence type="ECO:0000313" key="3">
    <source>
        <dbReference type="EMBL" id="CUG90454.1"/>
    </source>
</evidence>
<protein>
    <submittedName>
        <fullName evidence="3">Transmembrane protein, putative</fullName>
    </submittedName>
</protein>
<feature type="region of interest" description="Disordered" evidence="1">
    <location>
        <begin position="549"/>
        <end position="609"/>
    </location>
</feature>
<sequence length="677" mass="71280">KPSQSNSIFKVVLVPASVDCNSSLVLSSTLLNSSTPYTASYTESSVLGSYTDIKVSFPRPMVPGLYVLCSGVEPSGALTNTTNTTSMTTISTVRVLDIASPAFMTTPDDWLAASTTPPSPPTSSSWTFYFDGLVNHLNVTVDAAAVVIGKESAVNCSNTSSHALRSDNSTTAMPLTDVVPGRVAWVVPASVIAALGNSILQTEITFCYRRNDVVNINNGWRAVPSYHSLSANITGVVLAPYLSAAPLTPSPTTTTTTLPPATTTTTLAPSPTVVGGCPVTTTGALASFGNSQALRFIVNASWSNAMLSNFKSTASTALCVATDDVVGIYQYRQGTNWCVILEIATRLTPVNKNGVIYGPYNGYSRMAAFVYDMYPSNGALYRSNFGILSVQQISETDPDSSGSSDSVAQLVVGVAIAGVISVLICSCGLVYLCCKRLRRRLNHRVRDPNIVAHVDELTVIPRALVIEARARVVIARRVPRNPEDPPGSSSHSDNASDSDASTAEGAVLERTSSDAQRAAAARRRMAANNGNEQEMTEIIDSTVYGPADRGESIGYSAPAPPMIQGVPLPRRVRGAPTQPRLSTPPNDPAAVSSSNPLSTPPSSDPDKRRLVVANTPPYELKPSAFSDADAEVDGSILPHLVAVTGGSGSQRSGVRSQSGHITITVGTPPVRRSTELE</sequence>